<accession>A0ABS0C0B9</accession>
<dbReference type="Proteomes" id="UP001193680">
    <property type="component" value="Unassembled WGS sequence"/>
</dbReference>
<proteinExistence type="predicted"/>
<reference evidence="2 3" key="2">
    <citation type="submission" date="2020-11" db="EMBL/GenBank/DDBJ databases">
        <title>Sulfur oxidizing isolate from Hospital Hole Sinkhole.</title>
        <authorList>
            <person name="Scott K.M."/>
        </authorList>
    </citation>
    <scope>NUCLEOTIDE SEQUENCE [LARGE SCALE GENOMIC DNA]</scope>
    <source>
        <strain evidence="2 3">HH1</strain>
    </source>
</reference>
<dbReference type="RefSeq" id="WP_185977840.1">
    <property type="nucleotide sequence ID" value="NZ_JACBGI020000006.1"/>
</dbReference>
<dbReference type="EMBL" id="JACBGI020000006">
    <property type="protein sequence ID" value="MBF6057691.1"/>
    <property type="molecule type" value="Genomic_DNA"/>
</dbReference>
<sequence>MSNENPNNRPYKFGRGTDEQHRQDQALFSTLLEHHQQLKRETEKLPNGIRSCTTSENPELARIIQEHVIGMEKRFAGGRAIRSWDPLFAALFEYKDQIDMQYNMIDGGVEAVLTSDDPKLIELIHCHDDTLHGFVERGFAAGGEESPKPGWLE</sequence>
<organism evidence="2 3">
    <name type="scientific">Thiomicrorhabdus heinhorstiae</name>
    <dbReference type="NCBI Taxonomy" id="2748010"/>
    <lineage>
        <taxon>Bacteria</taxon>
        <taxon>Pseudomonadati</taxon>
        <taxon>Pseudomonadota</taxon>
        <taxon>Gammaproteobacteria</taxon>
        <taxon>Thiotrichales</taxon>
        <taxon>Piscirickettsiaceae</taxon>
        <taxon>Thiomicrorhabdus</taxon>
    </lineage>
</organism>
<evidence type="ECO:0008006" key="4">
    <source>
        <dbReference type="Google" id="ProtNLM"/>
    </source>
</evidence>
<protein>
    <recommendedName>
        <fullName evidence="4">Hemerythrin-like domain-containing protein</fullName>
    </recommendedName>
</protein>
<feature type="region of interest" description="Disordered" evidence="1">
    <location>
        <begin position="1"/>
        <end position="20"/>
    </location>
</feature>
<comment type="caution">
    <text evidence="2">The sequence shown here is derived from an EMBL/GenBank/DDBJ whole genome shotgun (WGS) entry which is preliminary data.</text>
</comment>
<evidence type="ECO:0000313" key="2">
    <source>
        <dbReference type="EMBL" id="MBF6057691.1"/>
    </source>
</evidence>
<name>A0ABS0C0B9_9GAMM</name>
<evidence type="ECO:0000313" key="3">
    <source>
        <dbReference type="Proteomes" id="UP001193680"/>
    </source>
</evidence>
<reference evidence="2 3" key="1">
    <citation type="submission" date="2020-06" db="EMBL/GenBank/DDBJ databases">
        <authorList>
            <person name="Scott K."/>
        </authorList>
    </citation>
    <scope>NUCLEOTIDE SEQUENCE [LARGE SCALE GENOMIC DNA]</scope>
    <source>
        <strain evidence="2 3">HH1</strain>
    </source>
</reference>
<keyword evidence="3" id="KW-1185">Reference proteome</keyword>
<gene>
    <name evidence="2" type="ORF">H8792_004995</name>
</gene>
<evidence type="ECO:0000256" key="1">
    <source>
        <dbReference type="SAM" id="MobiDB-lite"/>
    </source>
</evidence>